<dbReference type="AlphaFoldDB" id="A0A1L8HVD0"/>
<evidence type="ECO:0000313" key="3">
    <source>
        <dbReference type="RefSeq" id="XP_018108128.1"/>
    </source>
</evidence>
<dbReference type="PANTHER" id="PTHR47615:SF1">
    <property type="entry name" value="COILED-COIL DOMAIN-CONTAINING PROTEIN 158"/>
    <property type="match status" value="1"/>
</dbReference>
<dbReference type="GeneID" id="108711175"/>
<dbReference type="KEGG" id="xla:108711175"/>
<feature type="coiled-coil region" evidence="1">
    <location>
        <begin position="268"/>
        <end position="391"/>
    </location>
</feature>
<protein>
    <submittedName>
        <fullName evidence="3">Coiled-coil domain-containing protein 158 isoform X1</fullName>
    </submittedName>
</protein>
<dbReference type="OrthoDB" id="9902981at2759"/>
<feature type="coiled-coil region" evidence="1">
    <location>
        <begin position="679"/>
        <end position="870"/>
    </location>
</feature>
<name>A0A1L8HVD0_XENLA</name>
<dbReference type="InterPro" id="IPR031809">
    <property type="entry name" value="CCDC158"/>
</dbReference>
<feature type="coiled-coil region" evidence="1">
    <location>
        <begin position="147"/>
        <end position="181"/>
    </location>
</feature>
<dbReference type="PANTHER" id="PTHR47615">
    <property type="entry name" value="COILED-COIL DOMAIN-CONTAINING PROTEIN 158"/>
    <property type="match status" value="1"/>
</dbReference>
<dbReference type="RefSeq" id="XP_041447006.1">
    <property type="nucleotide sequence ID" value="XM_041591072.1"/>
</dbReference>
<evidence type="ECO:0000256" key="1">
    <source>
        <dbReference type="SAM" id="Coils"/>
    </source>
</evidence>
<evidence type="ECO:0000313" key="4">
    <source>
        <dbReference type="RefSeq" id="XP_041447006.1"/>
    </source>
</evidence>
<feature type="coiled-coil region" evidence="1">
    <location>
        <begin position="1085"/>
        <end position="1112"/>
    </location>
</feature>
<keyword evidence="2" id="KW-1185">Reference proteome</keyword>
<organism evidence="3">
    <name type="scientific">Xenopus laevis</name>
    <name type="common">African clawed frog</name>
    <dbReference type="NCBI Taxonomy" id="8355"/>
    <lineage>
        <taxon>Eukaryota</taxon>
        <taxon>Metazoa</taxon>
        <taxon>Chordata</taxon>
        <taxon>Craniata</taxon>
        <taxon>Vertebrata</taxon>
        <taxon>Euteleostomi</taxon>
        <taxon>Amphibia</taxon>
        <taxon>Batrachia</taxon>
        <taxon>Anura</taxon>
        <taxon>Pipoidea</taxon>
        <taxon>Pipidae</taxon>
        <taxon>Xenopodinae</taxon>
        <taxon>Xenopus</taxon>
        <taxon>Xenopus</taxon>
    </lineage>
</organism>
<reference evidence="3" key="1">
    <citation type="submission" date="2022-04" db="UniProtKB">
        <authorList>
            <consortium name="RefSeq"/>
        </authorList>
    </citation>
    <scope>IDENTIFICATION</scope>
    <source>
        <strain evidence="3 4">J_2021</strain>
        <tissue evidence="3 4">Erythrocytes</tissue>
    </source>
</reference>
<dbReference type="PaxDb" id="8355-A0A1L8HVD0"/>
<sequence length="1132" mass="129863">MWEREMANKNLQTLRDQLEAQTREIQKLQDEVEQATQRTINKLSISYHEQSTVNSCGATEASTNMPMVGSSNFVPSLHFPSLMLQHFTPEDLKSPASCSSKPQDVLRDSMSNQIRQQNEEDMDKSHSQCRDTQKMSNKSCIFHEHKALQLRQSISELQCKIKDLEKERESMLDMRQQESKSHEEANRQFQVTIQELQIANQLQEEMLKQSHIYTDLLKEMIKNQDRVFQDIQEALGNYEECTGKKEFGERPAMNLHARNLGTLVSKRLQDLASEINLLKTKNHETEGELDFLKKELQNKESLLKNQQERCDALAKEHEQKVSTLTDEASRLQSHAATLQTQMEIIQEQAKGQISNYMAQNTNLETTVSQLQSELRNDKMMYKEKIEDLRGQLVASDVALKQAQNGHVKRSQELVADVQQLKDALMACEELLNLEKEQNKQLREFNNANCLTNENLRRELIERSMEAKHLQSLLSTLKEDGQQQMVSLHEITTKLKFTSTQLDSTTDLLHKTKEELAIKKQSLDNAETNILSLKMSLEEKECVLRDAMDKIKKLRTHAEVRKREAKQLKTELYKLWETQKQTENTKIQLAEKEQMIIAMQGHAENLTLTFREHRQTVESLQNGNSQLLEVLCGKKAEIQAMKTKSETKDTRIQELETLFRNMELEKLSLINASTEKTLEAKELIKERDQLLAELKVTQKDLSSLAEDYKILKRNYENGHGEGDTISVLKMQLKATLAELEQTKTSLRMVESCDGHAIKVAMRMQKKITSKRGQIDELQSRVHLLNERLSAVAKDKLQLKEEKTKLLKEKETEAKEQQNLFGQVVTLTSENNNLKGNIACMESALEKASLQLSESQAMIQHLEQEAMRLRLQHTLDMKELKGPSVDNITTKTQGVHPLLSCPGLANFPLFQTNLRFTPCSTVANNFFMDKPTRDVDQFSEKKPMINDEEQAVHTKACEKKDAQTPRSHISSIVEVTKDTTEMMSRLDSYSREPLTLHTVDLEEKDHSLSLIHPENSFSGTPCYTSSPKKFAKEQNHRVRSPVHSLLTAPYNSSVISSTLESNPLIRDMLKEDLTLDGKPSDPTNVPSLNLQGRLESLQCMAEELQMKNKEMSSIFRKHDKAIIKATKQEEKLKK</sequence>
<dbReference type="OMA" id="CIIQCQE"/>
<evidence type="ECO:0000313" key="2">
    <source>
        <dbReference type="Proteomes" id="UP000186698"/>
    </source>
</evidence>
<keyword evidence="1" id="KW-0175">Coiled coil</keyword>
<dbReference type="Bgee" id="108711175">
    <property type="expression patterns" value="Expressed in blastula and 9 other cell types or tissues"/>
</dbReference>
<dbReference type="Pfam" id="PF15921">
    <property type="entry name" value="CCDC158"/>
    <property type="match status" value="1"/>
</dbReference>
<feature type="coiled-coil region" evidence="1">
    <location>
        <begin position="417"/>
        <end position="447"/>
    </location>
</feature>
<feature type="coiled-coil region" evidence="1">
    <location>
        <begin position="4"/>
        <end position="38"/>
    </location>
</feature>
<feature type="coiled-coil region" evidence="1">
    <location>
        <begin position="508"/>
        <end position="592"/>
    </location>
</feature>
<dbReference type="STRING" id="8355.A0A1L8HVD0"/>
<gene>
    <name evidence="3 4" type="primary">LOC108711175</name>
</gene>
<proteinExistence type="predicted"/>
<dbReference type="RefSeq" id="XP_018108128.1">
    <property type="nucleotide sequence ID" value="XM_018252639.2"/>
</dbReference>
<accession>A0A1L8HVD0</accession>
<dbReference type="Proteomes" id="UP000186698">
    <property type="component" value="Chromosome 1L"/>
</dbReference>